<dbReference type="EMBL" id="DOZN01000020">
    <property type="protein sequence ID" value="HCC42470.1"/>
    <property type="molecule type" value="Genomic_DNA"/>
</dbReference>
<keyword evidence="1" id="KW-0812">Transmembrane</keyword>
<feature type="transmembrane region" description="Helical" evidence="1">
    <location>
        <begin position="315"/>
        <end position="335"/>
    </location>
</feature>
<evidence type="ECO:0000313" key="3">
    <source>
        <dbReference type="Proteomes" id="UP000263336"/>
    </source>
</evidence>
<gene>
    <name evidence="2" type="ORF">DEP93_03275</name>
</gene>
<evidence type="ECO:0008006" key="4">
    <source>
        <dbReference type="Google" id="ProtNLM"/>
    </source>
</evidence>
<dbReference type="Proteomes" id="UP000263336">
    <property type="component" value="Unassembled WGS sequence"/>
</dbReference>
<sequence length="528" mass="61878">MIILGGVEDNLALLVWARVSEPFFRITSTGALDQSAIYRDMFFSYTHPWLNNQALFAFLSSILPTIFGIWGYYVFLGLTFFLNFVVSYRFFKQYNYASYYALIFSLSSYIWLHFGNHLDLMQIWLIPWVFSSMRNDLTYKSFSGLLSISTKILVAVLISNYLGFMIITAYTLYALYVLLQKKIGLKRLLLVVFMPTVFVTAVLLPYIKINYLSKSDTPVDFTKPLVLRRPVEDFETFSSRPWYFFIPHHNNPIYGDFSQKLVDKIEATGYFLADDYFAAEHGAAFYGYLLTSLFVFYLLIVILKFPAYYRRKVALYLVAMFLIFLISLPPFFTINEYTVYTPGYLVYKLFPMFRVTSRFSIMLLFLMLSVCAEITSFLYGHHKKFFKIFMPILLVVSLLETFVPPKIQKFNVPPEPIAYMSSKVPMSINFIVYPYSRASETFFWLPTHRQHQYNVRGYRFEDISSEDLTKNILSEDVLNKAREKGVEYLLVYDSDKNRKYFDRWPFQPVETFSSSILYIIDNGGLLSE</sequence>
<protein>
    <recommendedName>
        <fullName evidence="4">Glycosyltransferase RgtA/B/C/D-like domain-containing protein</fullName>
    </recommendedName>
</protein>
<feature type="transmembrane region" description="Helical" evidence="1">
    <location>
        <begin position="385"/>
        <end position="403"/>
    </location>
</feature>
<keyword evidence="1" id="KW-0472">Membrane</keyword>
<dbReference type="AlphaFoldDB" id="A0A3D0ZQB6"/>
<name>A0A3D0ZQB6_UNCKA</name>
<feature type="transmembrane region" description="Helical" evidence="1">
    <location>
        <begin position="54"/>
        <end position="85"/>
    </location>
</feature>
<comment type="caution">
    <text evidence="2">The sequence shown here is derived from an EMBL/GenBank/DDBJ whole genome shotgun (WGS) entry which is preliminary data.</text>
</comment>
<feature type="transmembrane region" description="Helical" evidence="1">
    <location>
        <begin position="152"/>
        <end position="176"/>
    </location>
</feature>
<reference evidence="2 3" key="1">
    <citation type="journal article" date="2018" name="Nat. Biotechnol.">
        <title>A standardized bacterial taxonomy based on genome phylogeny substantially revises the tree of life.</title>
        <authorList>
            <person name="Parks D.H."/>
            <person name="Chuvochina M."/>
            <person name="Waite D.W."/>
            <person name="Rinke C."/>
            <person name="Skarshewski A."/>
            <person name="Chaumeil P.A."/>
            <person name="Hugenholtz P."/>
        </authorList>
    </citation>
    <scope>NUCLEOTIDE SEQUENCE [LARGE SCALE GENOMIC DNA]</scope>
    <source>
        <strain evidence="2">UBA11701</strain>
    </source>
</reference>
<feature type="transmembrane region" description="Helical" evidence="1">
    <location>
        <begin position="97"/>
        <end position="114"/>
    </location>
</feature>
<evidence type="ECO:0000313" key="2">
    <source>
        <dbReference type="EMBL" id="HCC42470.1"/>
    </source>
</evidence>
<organism evidence="2 3">
    <name type="scientific">candidate division WWE3 bacterium</name>
    <dbReference type="NCBI Taxonomy" id="2053526"/>
    <lineage>
        <taxon>Bacteria</taxon>
        <taxon>Katanobacteria</taxon>
    </lineage>
</organism>
<proteinExistence type="predicted"/>
<feature type="transmembrane region" description="Helical" evidence="1">
    <location>
        <begin position="285"/>
        <end position="303"/>
    </location>
</feature>
<evidence type="ECO:0000256" key="1">
    <source>
        <dbReference type="SAM" id="Phobius"/>
    </source>
</evidence>
<feature type="transmembrane region" description="Helical" evidence="1">
    <location>
        <begin position="188"/>
        <end position="207"/>
    </location>
</feature>
<accession>A0A3D0ZQB6</accession>
<feature type="transmembrane region" description="Helical" evidence="1">
    <location>
        <begin position="355"/>
        <end position="378"/>
    </location>
</feature>
<keyword evidence="1" id="KW-1133">Transmembrane helix</keyword>